<reference evidence="1 4" key="3">
    <citation type="journal article" date="2017" name="Nat. Microbiol.">
        <title>Natural product diversity associated with the nematode symbionts Photorhabdus and Xenorhabdus.</title>
        <authorList>
            <person name="Tobias N.J."/>
            <person name="Wolff H."/>
            <person name="Djahanschiri B."/>
            <person name="Grundmann F."/>
            <person name="Kronenwerth M."/>
            <person name="Shi Y.M."/>
            <person name="Simonyi S."/>
            <person name="Grun P."/>
            <person name="Shapiro-Ilan D."/>
            <person name="Pidot S.J."/>
            <person name="Stinear T.P."/>
            <person name="Ebersberger I."/>
            <person name="Bode H.B."/>
        </authorList>
    </citation>
    <scope>NUCLEOTIDE SEQUENCE [LARGE SCALE GENOMIC DNA]</scope>
    <source>
        <strain evidence="1 4">DSM 16336</strain>
    </source>
</reference>
<proteinExistence type="predicted"/>
<evidence type="ECO:0000313" key="4">
    <source>
        <dbReference type="Proteomes" id="UP000224871"/>
    </source>
</evidence>
<keyword evidence="4" id="KW-1185">Reference proteome</keyword>
<accession>A0A1N6MS70</accession>
<organism evidence="2 3">
    <name type="scientific">Xenorhabdus innexi</name>
    <dbReference type="NCBI Taxonomy" id="290109"/>
    <lineage>
        <taxon>Bacteria</taxon>
        <taxon>Pseudomonadati</taxon>
        <taxon>Pseudomonadota</taxon>
        <taxon>Gammaproteobacteria</taxon>
        <taxon>Enterobacterales</taxon>
        <taxon>Morganellaceae</taxon>
        <taxon>Xenorhabdus</taxon>
    </lineage>
</organism>
<dbReference type="EMBL" id="NIBU01000002">
    <property type="protein sequence ID" value="PHM38578.1"/>
    <property type="molecule type" value="Genomic_DNA"/>
</dbReference>
<dbReference type="AlphaFoldDB" id="A0A1N6MS70"/>
<reference evidence="3" key="2">
    <citation type="submission" date="2016-12" db="EMBL/GenBank/DDBJ databases">
        <authorList>
            <person name="Gaudriault S."/>
        </authorList>
    </citation>
    <scope>NUCLEOTIDE SEQUENCE [LARGE SCALE GENOMIC DNA]</scope>
    <source>
        <strain evidence="3">HGB1681 (deposited as PTA-6826 in the American Type Culture Collection)</strain>
    </source>
</reference>
<sequence>MRVRAFQGDTVDLLCWRHYGRTQGVVEQVLEANPDMCLTTRLTAGQCVELPDITPPPNQDIIQLWD</sequence>
<dbReference type="EMBL" id="FTLG01000025">
    <property type="protein sequence ID" value="SIP71589.1"/>
    <property type="molecule type" value="Genomic_DNA"/>
</dbReference>
<dbReference type="InterPro" id="IPR008861">
    <property type="entry name" value="GpX-like"/>
</dbReference>
<dbReference type="RefSeq" id="WP_086954941.1">
    <property type="nucleotide sequence ID" value="NZ_CAWNQC010000112.1"/>
</dbReference>
<dbReference type="Proteomes" id="UP000196435">
    <property type="component" value="Unassembled WGS sequence"/>
</dbReference>
<evidence type="ECO:0000313" key="2">
    <source>
        <dbReference type="EMBL" id="SIP71589.1"/>
    </source>
</evidence>
<dbReference type="Proteomes" id="UP000224871">
    <property type="component" value="Unassembled WGS sequence"/>
</dbReference>
<dbReference type="Pfam" id="PF05489">
    <property type="entry name" value="Phage_tail_X"/>
    <property type="match status" value="1"/>
</dbReference>
<dbReference type="OrthoDB" id="8759063at2"/>
<name>A0A1N6MS70_9GAMM</name>
<gene>
    <name evidence="2" type="primary">X</name>
    <name evidence="1" type="ORF">Xinn_00275</name>
    <name evidence="2" type="ORF">XIS1_1200009</name>
</gene>
<protein>
    <submittedName>
        <fullName evidence="1 2">Tail protein</fullName>
    </submittedName>
</protein>
<reference evidence="2" key="1">
    <citation type="submission" date="2016-12" db="EMBL/GenBank/DDBJ databases">
        <authorList>
            <person name="Song W.-J."/>
            <person name="Kurnit D.M."/>
        </authorList>
    </citation>
    <scope>NUCLEOTIDE SEQUENCE [LARGE SCALE GENOMIC DNA]</scope>
    <source>
        <strain evidence="2">HGB1681</strain>
    </source>
</reference>
<evidence type="ECO:0000313" key="3">
    <source>
        <dbReference type="Proteomes" id="UP000196435"/>
    </source>
</evidence>
<evidence type="ECO:0000313" key="1">
    <source>
        <dbReference type="EMBL" id="PHM38578.1"/>
    </source>
</evidence>